<evidence type="ECO:0000313" key="3">
    <source>
        <dbReference type="Proteomes" id="UP000007755"/>
    </source>
</evidence>
<dbReference type="AlphaFoldDB" id="F4WK26"/>
<evidence type="ECO:0000313" key="2">
    <source>
        <dbReference type="EMBL" id="EGI65447.1"/>
    </source>
</evidence>
<dbReference type="EMBL" id="GL888191">
    <property type="protein sequence ID" value="EGI65447.1"/>
    <property type="molecule type" value="Genomic_DNA"/>
</dbReference>
<feature type="region of interest" description="Disordered" evidence="1">
    <location>
        <begin position="153"/>
        <end position="172"/>
    </location>
</feature>
<sequence>MHHPEVLTEEQKTEHNIHWAWDYFTLTSDGDAKCNMCKKIFPAYDAHRLGIHLKVHRKKNKIFDPDEVIYEDTYRYGTSASASGSMIVEDAEYQEASIPMASNLTDDTDRICVPNESATKTSETSEYVASPLENIDITIDNIKLPAELKPLSDTEEVADREELSSFGEEYLI</sequence>
<organism evidence="3">
    <name type="scientific">Acromyrmex echinatior</name>
    <name type="common">Panamanian leafcutter ant</name>
    <name type="synonym">Acromyrmex octospinosus echinatior</name>
    <dbReference type="NCBI Taxonomy" id="103372"/>
    <lineage>
        <taxon>Eukaryota</taxon>
        <taxon>Metazoa</taxon>
        <taxon>Ecdysozoa</taxon>
        <taxon>Arthropoda</taxon>
        <taxon>Hexapoda</taxon>
        <taxon>Insecta</taxon>
        <taxon>Pterygota</taxon>
        <taxon>Neoptera</taxon>
        <taxon>Endopterygota</taxon>
        <taxon>Hymenoptera</taxon>
        <taxon>Apocrita</taxon>
        <taxon>Aculeata</taxon>
        <taxon>Formicoidea</taxon>
        <taxon>Formicidae</taxon>
        <taxon>Myrmicinae</taxon>
        <taxon>Acromyrmex</taxon>
    </lineage>
</organism>
<gene>
    <name evidence="2" type="ORF">G5I_06069</name>
</gene>
<dbReference type="OrthoDB" id="7557620at2759"/>
<dbReference type="Proteomes" id="UP000007755">
    <property type="component" value="Unassembled WGS sequence"/>
</dbReference>
<keyword evidence="3" id="KW-1185">Reference proteome</keyword>
<evidence type="ECO:0000256" key="1">
    <source>
        <dbReference type="SAM" id="MobiDB-lite"/>
    </source>
</evidence>
<proteinExistence type="predicted"/>
<reference evidence="2" key="1">
    <citation type="submission" date="2011-02" db="EMBL/GenBank/DDBJ databases">
        <title>The genome of the leaf-cutting ant Acromyrmex echinatior suggests key adaptations to social evolution and fungus farming.</title>
        <authorList>
            <person name="Nygaard S."/>
            <person name="Zhang G."/>
        </authorList>
    </citation>
    <scope>NUCLEOTIDE SEQUENCE</scope>
</reference>
<protein>
    <recommendedName>
        <fullName evidence="4">BED-type domain-containing protein</fullName>
    </recommendedName>
</protein>
<dbReference type="InParanoid" id="F4WK26"/>
<name>F4WK26_ACREC</name>
<accession>F4WK26</accession>
<evidence type="ECO:0008006" key="4">
    <source>
        <dbReference type="Google" id="ProtNLM"/>
    </source>
</evidence>